<dbReference type="Proteomes" id="UP000056209">
    <property type="component" value="Unassembled WGS sequence"/>
</dbReference>
<accession>A0A124BSC9</accession>
<gene>
    <name evidence="1" type="ORF">DEIGR_400089</name>
</gene>
<protein>
    <submittedName>
        <fullName evidence="1">AC3 protein</fullName>
    </submittedName>
</protein>
<organism evidence="1 2">
    <name type="scientific">Deinococcus grandis</name>
    <dbReference type="NCBI Taxonomy" id="57498"/>
    <lineage>
        <taxon>Bacteria</taxon>
        <taxon>Thermotogati</taxon>
        <taxon>Deinococcota</taxon>
        <taxon>Deinococci</taxon>
        <taxon>Deinococcales</taxon>
        <taxon>Deinococcaceae</taxon>
        <taxon>Deinococcus</taxon>
    </lineage>
</organism>
<dbReference type="EMBL" id="BCMS01000006">
    <property type="protein sequence ID" value="GAQ23956.1"/>
    <property type="molecule type" value="Genomic_DNA"/>
</dbReference>
<dbReference type="RefSeq" id="WP_058980148.1">
    <property type="nucleotide sequence ID" value="NZ_BCMS01000006.1"/>
</dbReference>
<dbReference type="AlphaFoldDB" id="A0A124BSC9"/>
<sequence>MNTQDFILQAFNYGHRGVRRCYTRPQFWVSIHPKRSPTLRRFHVLFEGYADDVPSPEDIEAYVQAAKDQGFTLTHLGTEQQGQAQRYEVTKPWRGE</sequence>
<name>A0A124BSC9_9DEIO</name>
<evidence type="ECO:0000313" key="1">
    <source>
        <dbReference type="EMBL" id="GAQ23956.1"/>
    </source>
</evidence>
<keyword evidence="2" id="KW-1185">Reference proteome</keyword>
<comment type="caution">
    <text evidence="1">The sequence shown here is derived from an EMBL/GenBank/DDBJ whole genome shotgun (WGS) entry which is preliminary data.</text>
</comment>
<proteinExistence type="predicted"/>
<reference evidence="2" key="1">
    <citation type="submission" date="2015-11" db="EMBL/GenBank/DDBJ databases">
        <title>Draft Genome Sequence of the Radioresistant Bacterium Deinococcus grandis, Isolated from Freshwater Fish in Japan.</title>
        <authorList>
            <person name="Satoh K."/>
            <person name="Onodera T."/>
            <person name="Omoso K."/>
            <person name="Takeda-Yano K."/>
            <person name="Katayama T."/>
            <person name="Oono Y."/>
            <person name="Narumi I."/>
        </authorList>
    </citation>
    <scope>NUCLEOTIDE SEQUENCE [LARGE SCALE GENOMIC DNA]</scope>
    <source>
        <strain evidence="2">ATCC 43672</strain>
    </source>
</reference>
<evidence type="ECO:0000313" key="2">
    <source>
        <dbReference type="Proteomes" id="UP000056209"/>
    </source>
</evidence>